<dbReference type="GO" id="GO:0005829">
    <property type="term" value="C:cytosol"/>
    <property type="evidence" value="ECO:0007669"/>
    <property type="project" value="TreeGrafter"/>
</dbReference>
<evidence type="ECO:0000256" key="4">
    <source>
        <dbReference type="ARBA" id="ARBA00022917"/>
    </source>
</evidence>
<dbReference type="PANTHER" id="PTHR11138:SF5">
    <property type="entry name" value="METHIONYL-TRNA FORMYLTRANSFERASE, MITOCHONDRIAL"/>
    <property type="match status" value="1"/>
</dbReference>
<dbReference type="InterPro" id="IPR044135">
    <property type="entry name" value="Met-tRNA-FMT_C"/>
</dbReference>
<dbReference type="CDD" id="cd08646">
    <property type="entry name" value="FMT_core_Met-tRNA-FMT_N"/>
    <property type="match status" value="1"/>
</dbReference>
<dbReference type="InterPro" id="IPR011034">
    <property type="entry name" value="Formyl_transferase-like_C_sf"/>
</dbReference>
<gene>
    <name evidence="7" type="ORF">COT88_01570</name>
</gene>
<evidence type="ECO:0000313" key="8">
    <source>
        <dbReference type="Proteomes" id="UP000230776"/>
    </source>
</evidence>
<evidence type="ECO:0000259" key="6">
    <source>
        <dbReference type="Pfam" id="PF02911"/>
    </source>
</evidence>
<keyword evidence="3 7" id="KW-0808">Transferase</keyword>
<accession>A0A2H0VHA7</accession>
<dbReference type="Pfam" id="PF02911">
    <property type="entry name" value="Formyl_trans_C"/>
    <property type="match status" value="1"/>
</dbReference>
<dbReference type="Pfam" id="PF00551">
    <property type="entry name" value="Formyl_trans_N"/>
    <property type="match status" value="1"/>
</dbReference>
<feature type="domain" description="Formyl transferase C-terminal" evidence="6">
    <location>
        <begin position="228"/>
        <end position="260"/>
    </location>
</feature>
<dbReference type="InterPro" id="IPR005793">
    <property type="entry name" value="Formyl_trans_C"/>
</dbReference>
<dbReference type="SUPFAM" id="SSF53328">
    <property type="entry name" value="Formyltransferase"/>
    <property type="match status" value="1"/>
</dbReference>
<dbReference type="Proteomes" id="UP000230776">
    <property type="component" value="Unassembled WGS sequence"/>
</dbReference>
<organism evidence="7 8">
    <name type="scientific">Candidatus Colwellbacteria bacterium CG10_big_fil_rev_8_21_14_0_10_41_28</name>
    <dbReference type="NCBI Taxonomy" id="1974539"/>
    <lineage>
        <taxon>Bacteria</taxon>
        <taxon>Candidatus Colwelliibacteriota</taxon>
    </lineage>
</organism>
<keyword evidence="4" id="KW-0648">Protein biosynthesis</keyword>
<feature type="domain" description="Formyl transferase N-terminal" evidence="5">
    <location>
        <begin position="1"/>
        <end position="175"/>
    </location>
</feature>
<evidence type="ECO:0000256" key="1">
    <source>
        <dbReference type="ARBA" id="ARBA00010699"/>
    </source>
</evidence>
<name>A0A2H0VHA7_9BACT</name>
<evidence type="ECO:0000256" key="3">
    <source>
        <dbReference type="ARBA" id="ARBA00022679"/>
    </source>
</evidence>
<proteinExistence type="inferred from homology"/>
<comment type="similarity">
    <text evidence="1">Belongs to the Fmt family.</text>
</comment>
<sequence length="281" mass="31266">MKFVFFGTPDIASAVLRGLVEKDIVPGALVCNPDRPVGRDRVIAPPSTKKFILDNKFDTKVYQPKDKKELSSLAKEEFGDYEFGLVLAYNKIIPKEVIDIFPKGIIGIHPSLLPELRGPSPIRTAILDGKAHTGVTLYLLDEKMDNGPIIASKKVLIGKDNLKKLTDKIIDVAIELCLEEIPKYIDGSLHPVSQNHTEATYSGFFKTDDAFIKEKDLENALIGDDRLTESILRKIRALNPEPGVYTFMDGKRTKILDAKKDGIKLVLEEIQVEGKKPISLN</sequence>
<dbReference type="GO" id="GO:0004479">
    <property type="term" value="F:methionyl-tRNA formyltransferase activity"/>
    <property type="evidence" value="ECO:0007669"/>
    <property type="project" value="UniProtKB-EC"/>
</dbReference>
<evidence type="ECO:0000313" key="7">
    <source>
        <dbReference type="EMBL" id="PIR98495.1"/>
    </source>
</evidence>
<dbReference type="SUPFAM" id="SSF50486">
    <property type="entry name" value="FMT C-terminal domain-like"/>
    <property type="match status" value="1"/>
</dbReference>
<dbReference type="EC" id="2.1.2.9" evidence="2"/>
<dbReference type="AlphaFoldDB" id="A0A2H0VHA7"/>
<comment type="caution">
    <text evidence="7">The sequence shown here is derived from an EMBL/GenBank/DDBJ whole genome shotgun (WGS) entry which is preliminary data.</text>
</comment>
<dbReference type="InterPro" id="IPR002376">
    <property type="entry name" value="Formyl_transf_N"/>
</dbReference>
<dbReference type="PANTHER" id="PTHR11138">
    <property type="entry name" value="METHIONYL-TRNA FORMYLTRANSFERASE"/>
    <property type="match status" value="1"/>
</dbReference>
<dbReference type="EMBL" id="PFAG01000014">
    <property type="protein sequence ID" value="PIR98495.1"/>
    <property type="molecule type" value="Genomic_DNA"/>
</dbReference>
<reference evidence="8" key="1">
    <citation type="submission" date="2017-09" db="EMBL/GenBank/DDBJ databases">
        <title>Depth-based differentiation of microbial function through sediment-hosted aquifers and enrichment of novel symbionts in the deep terrestrial subsurface.</title>
        <authorList>
            <person name="Probst A.J."/>
            <person name="Ladd B."/>
            <person name="Jarett J.K."/>
            <person name="Geller-Mcgrath D.E."/>
            <person name="Sieber C.M.K."/>
            <person name="Emerson J.B."/>
            <person name="Anantharaman K."/>
            <person name="Thomas B.C."/>
            <person name="Malmstrom R."/>
            <person name="Stieglmeier M."/>
            <person name="Klingl A."/>
            <person name="Woyke T."/>
            <person name="Ryan C.M."/>
            <person name="Banfield J.F."/>
        </authorList>
    </citation>
    <scope>NUCLEOTIDE SEQUENCE [LARGE SCALE GENOMIC DNA]</scope>
</reference>
<evidence type="ECO:0000256" key="2">
    <source>
        <dbReference type="ARBA" id="ARBA00012261"/>
    </source>
</evidence>
<protein>
    <recommendedName>
        <fullName evidence="2">methionyl-tRNA formyltransferase</fullName>
        <ecNumber evidence="2">2.1.2.9</ecNumber>
    </recommendedName>
</protein>
<dbReference type="CDD" id="cd08704">
    <property type="entry name" value="Met_tRNA_FMT_C"/>
    <property type="match status" value="1"/>
</dbReference>
<dbReference type="InterPro" id="IPR041711">
    <property type="entry name" value="Met-tRNA-FMT_N"/>
</dbReference>
<evidence type="ECO:0000259" key="5">
    <source>
        <dbReference type="Pfam" id="PF00551"/>
    </source>
</evidence>
<dbReference type="Gene3D" id="3.40.50.12230">
    <property type="match status" value="1"/>
</dbReference>
<dbReference type="InterPro" id="IPR036477">
    <property type="entry name" value="Formyl_transf_N_sf"/>
</dbReference>